<comment type="caution">
    <text evidence="2">The sequence shown here is derived from an EMBL/GenBank/DDBJ whole genome shotgun (WGS) entry which is preliminary data.</text>
</comment>
<name>A0ABN0VP19_9BACI</name>
<evidence type="ECO:0000313" key="3">
    <source>
        <dbReference type="Proteomes" id="UP001500782"/>
    </source>
</evidence>
<dbReference type="InterPro" id="IPR032758">
    <property type="entry name" value="MqsA/HigA-2"/>
</dbReference>
<dbReference type="InterPro" id="IPR022452">
    <property type="entry name" value="MqsA"/>
</dbReference>
<dbReference type="CDD" id="cd00093">
    <property type="entry name" value="HTH_XRE"/>
    <property type="match status" value="1"/>
</dbReference>
<accession>A0ABN0VP19</accession>
<dbReference type="InterPro" id="IPR025272">
    <property type="entry name" value="SocA_Panacea"/>
</dbReference>
<dbReference type="Pfam" id="PF15731">
    <property type="entry name" value="MqsA_antitoxin"/>
    <property type="match status" value="1"/>
</dbReference>
<dbReference type="Gene3D" id="1.10.260.40">
    <property type="entry name" value="lambda repressor-like DNA-binding domains"/>
    <property type="match status" value="1"/>
</dbReference>
<dbReference type="Proteomes" id="UP001500782">
    <property type="component" value="Unassembled WGS sequence"/>
</dbReference>
<organism evidence="2 3">
    <name type="scientific">Bacillus carboniphilus</name>
    <dbReference type="NCBI Taxonomy" id="86663"/>
    <lineage>
        <taxon>Bacteria</taxon>
        <taxon>Bacillati</taxon>
        <taxon>Bacillota</taxon>
        <taxon>Bacilli</taxon>
        <taxon>Bacillales</taxon>
        <taxon>Bacillaceae</taxon>
        <taxon>Bacillus</taxon>
    </lineage>
</organism>
<feature type="domain" description="HTH cro/C1-type" evidence="1">
    <location>
        <begin position="82"/>
        <end position="135"/>
    </location>
</feature>
<dbReference type="SUPFAM" id="SSF47413">
    <property type="entry name" value="lambda repressor-like DNA-binding domains"/>
    <property type="match status" value="1"/>
</dbReference>
<proteinExistence type="predicted"/>
<dbReference type="SMART" id="SM00530">
    <property type="entry name" value="HTH_XRE"/>
    <property type="match status" value="1"/>
</dbReference>
<reference evidence="2 3" key="1">
    <citation type="journal article" date="2019" name="Int. J. Syst. Evol. Microbiol.">
        <title>The Global Catalogue of Microorganisms (GCM) 10K type strain sequencing project: providing services to taxonomists for standard genome sequencing and annotation.</title>
        <authorList>
            <consortium name="The Broad Institute Genomics Platform"/>
            <consortium name="The Broad Institute Genome Sequencing Center for Infectious Disease"/>
            <person name="Wu L."/>
            <person name="Ma J."/>
        </authorList>
    </citation>
    <scope>NUCLEOTIDE SEQUENCE [LARGE SCALE GENOMIC DNA]</scope>
    <source>
        <strain evidence="2 3">JCM 9731</strain>
    </source>
</reference>
<dbReference type="Pfam" id="PF13274">
    <property type="entry name" value="SocA_Panacea"/>
    <property type="match status" value="1"/>
</dbReference>
<gene>
    <name evidence="2" type="ORF">GCM10008967_00200</name>
</gene>
<dbReference type="InterPro" id="IPR010982">
    <property type="entry name" value="Lambda_DNA-bd_dom_sf"/>
</dbReference>
<evidence type="ECO:0000313" key="2">
    <source>
        <dbReference type="EMBL" id="GAA0313669.1"/>
    </source>
</evidence>
<dbReference type="InterPro" id="IPR001387">
    <property type="entry name" value="Cro/C1-type_HTH"/>
</dbReference>
<keyword evidence="3" id="KW-1185">Reference proteome</keyword>
<evidence type="ECO:0000259" key="1">
    <source>
        <dbReference type="PROSITE" id="PS50943"/>
    </source>
</evidence>
<dbReference type="EMBL" id="BAAADJ010000001">
    <property type="protein sequence ID" value="GAA0313669.1"/>
    <property type="molecule type" value="Genomic_DNA"/>
</dbReference>
<dbReference type="NCBIfam" id="TIGR03830">
    <property type="entry name" value="CxxCG_CxxCG_HTH"/>
    <property type="match status" value="1"/>
</dbReference>
<protein>
    <submittedName>
        <fullName evidence="2">DUF4065 domain-containing protein</fullName>
    </submittedName>
</protein>
<sequence length="342" mass="39955">MEGTNMASTKNKYCDGCQKDVEAKVVERRSNYTIKGENIEIDERVLMCACGQELYDENLDSETMKTLTKMYEDRIGLSLEDIKSIRAQFGLSMDLFSRILGWSKATIARYETGKYIPDSSHMSVLKRLKEHPEAIDEYYKLTKHKFNEKEQQKINEKLSNTDQQSVEKGLVEALHINYKLHEKTIESGYSSFYLNKLINMILFFASKGVQKTKLMKLLFYTDFLNYKRNLLSMSGMPYVRLPYGPVPKDHDLLISTIDKNDMIDIEYEFVNDYTIINIKALKEFDDTLFSEEELEILRQVNEYFNNFGSVAISNFSHEEDGWKYTDDRDIISYDYADSLKLD</sequence>
<dbReference type="PROSITE" id="PS50943">
    <property type="entry name" value="HTH_CROC1"/>
    <property type="match status" value="1"/>
</dbReference>